<feature type="transmembrane region" description="Helical" evidence="2">
    <location>
        <begin position="92"/>
        <end position="118"/>
    </location>
</feature>
<keyword evidence="2" id="KW-0812">Transmembrane</keyword>
<accession>A0A1W0A5J9</accession>
<evidence type="ECO:0000313" key="3">
    <source>
        <dbReference type="EMBL" id="OQS05564.1"/>
    </source>
</evidence>
<feature type="transmembrane region" description="Helical" evidence="2">
    <location>
        <begin position="187"/>
        <end position="207"/>
    </location>
</feature>
<feature type="transmembrane region" description="Helical" evidence="2">
    <location>
        <begin position="21"/>
        <end position="40"/>
    </location>
</feature>
<feature type="transmembrane region" description="Helical" evidence="2">
    <location>
        <begin position="253"/>
        <end position="276"/>
    </location>
</feature>
<organism evidence="3 4">
    <name type="scientific">Thraustotheca clavata</name>
    <dbReference type="NCBI Taxonomy" id="74557"/>
    <lineage>
        <taxon>Eukaryota</taxon>
        <taxon>Sar</taxon>
        <taxon>Stramenopiles</taxon>
        <taxon>Oomycota</taxon>
        <taxon>Saprolegniomycetes</taxon>
        <taxon>Saprolegniales</taxon>
        <taxon>Achlyaceae</taxon>
        <taxon>Thraustotheca</taxon>
    </lineage>
</organism>
<protein>
    <recommendedName>
        <fullName evidence="5">Transmembrane protein</fullName>
    </recommendedName>
</protein>
<dbReference type="GO" id="GO:0016020">
    <property type="term" value="C:membrane"/>
    <property type="evidence" value="ECO:0007669"/>
    <property type="project" value="TreeGrafter"/>
</dbReference>
<sequence>ITLSMNNATERCTLLSGGFDTLVQVGLGLFALTVLVVKRYLERPMRPVKVWMFDASKQAIGAFSAHAANMAIAIFLTSAARGKTDADQCAFYFVNFTLDTTFGVLLNYAFLQLLVIIADKCNIQSLQVPGDYGNPIQIKIWLLQLTTWIVIIFTTKLVIGTVIFCFERQLGDIAKWIFTPLASHPHIELIIVMVACPCLMNGLQFWIQDNFLKKPSNDMEKLQDDEKTSPNLQDDATILTQTSTHLMVSSCRLLSGVFESLVQVVLGLIAMSVLVLKRYRESPRRPVQVWLFDAGKQAIGAGVAHAANIAIAIFLVGYSQKKDPADQCAMYFINFTLDTSFGVLLNWLLLRGLVRLAKYYKWTHLQIPGEYGDPVQVQIWLLQLLSWLVIILLTKLIIGRVIVMFHADLELFGDILFKPLENYPHAELVLVMIACPCLMNALQFWIQDSFLKKKSKYALVPKQKMNDQELSEIEPTELEMAPPRKHN</sequence>
<dbReference type="PANTHER" id="PTHR31735">
    <property type="entry name" value="VACUOLAR MEMBRANE PROTEIN YPL162C"/>
    <property type="match status" value="1"/>
</dbReference>
<reference evidence="3 4" key="1">
    <citation type="journal article" date="2014" name="Genome Biol. Evol.">
        <title>The secreted proteins of Achlya hypogyna and Thraustotheca clavata identify the ancestral oomycete secretome and reveal gene acquisitions by horizontal gene transfer.</title>
        <authorList>
            <person name="Misner I."/>
            <person name="Blouin N."/>
            <person name="Leonard G."/>
            <person name="Richards T.A."/>
            <person name="Lane C.E."/>
        </authorList>
    </citation>
    <scope>NUCLEOTIDE SEQUENCE [LARGE SCALE GENOMIC DNA]</scope>
    <source>
        <strain evidence="3 4">ATCC 34112</strain>
    </source>
</reference>
<dbReference type="PANTHER" id="PTHR31735:SF1">
    <property type="entry name" value="VACUOLAR MEMBRANE PROTEIN YPL162C"/>
    <property type="match status" value="1"/>
</dbReference>
<dbReference type="EMBL" id="JNBS01000444">
    <property type="protein sequence ID" value="OQS05564.1"/>
    <property type="molecule type" value="Genomic_DNA"/>
</dbReference>
<dbReference type="Pfam" id="PF12400">
    <property type="entry name" value="STIMATE"/>
    <property type="match status" value="2"/>
</dbReference>
<evidence type="ECO:0000313" key="4">
    <source>
        <dbReference type="Proteomes" id="UP000243217"/>
    </source>
</evidence>
<evidence type="ECO:0000256" key="1">
    <source>
        <dbReference type="SAM" id="MobiDB-lite"/>
    </source>
</evidence>
<dbReference type="Proteomes" id="UP000243217">
    <property type="component" value="Unassembled WGS sequence"/>
</dbReference>
<dbReference type="AlphaFoldDB" id="A0A1W0A5J9"/>
<feature type="region of interest" description="Disordered" evidence="1">
    <location>
        <begin position="468"/>
        <end position="487"/>
    </location>
</feature>
<feature type="transmembrane region" description="Helical" evidence="2">
    <location>
        <begin position="297"/>
        <end position="318"/>
    </location>
</feature>
<feature type="non-terminal residue" evidence="3">
    <location>
        <position position="1"/>
    </location>
</feature>
<feature type="transmembrane region" description="Helical" evidence="2">
    <location>
        <begin position="425"/>
        <end position="446"/>
    </location>
</feature>
<feature type="transmembrane region" description="Helical" evidence="2">
    <location>
        <begin position="60"/>
        <end position="80"/>
    </location>
</feature>
<dbReference type="STRING" id="74557.A0A1W0A5J9"/>
<keyword evidence="4" id="KW-1185">Reference proteome</keyword>
<keyword evidence="2" id="KW-0472">Membrane</keyword>
<feature type="transmembrane region" description="Helical" evidence="2">
    <location>
        <begin position="384"/>
        <end position="405"/>
    </location>
</feature>
<evidence type="ECO:0008006" key="5">
    <source>
        <dbReference type="Google" id="ProtNLM"/>
    </source>
</evidence>
<evidence type="ECO:0000256" key="2">
    <source>
        <dbReference type="SAM" id="Phobius"/>
    </source>
</evidence>
<proteinExistence type="predicted"/>
<comment type="caution">
    <text evidence="3">The sequence shown here is derived from an EMBL/GenBank/DDBJ whole genome shotgun (WGS) entry which is preliminary data.</text>
</comment>
<gene>
    <name evidence="3" type="ORF">THRCLA_02328</name>
</gene>
<dbReference type="OrthoDB" id="431202at2759"/>
<feature type="transmembrane region" description="Helical" evidence="2">
    <location>
        <begin position="138"/>
        <end position="166"/>
    </location>
</feature>
<feature type="transmembrane region" description="Helical" evidence="2">
    <location>
        <begin position="330"/>
        <end position="350"/>
    </location>
</feature>
<dbReference type="InterPro" id="IPR022127">
    <property type="entry name" value="STIMATE/YPL162C"/>
</dbReference>
<name>A0A1W0A5J9_9STRA</name>
<keyword evidence="2" id="KW-1133">Transmembrane helix</keyword>